<feature type="region of interest" description="Disordered" evidence="1">
    <location>
        <begin position="198"/>
        <end position="223"/>
    </location>
</feature>
<accession>J9EGS2</accession>
<dbReference type="EMBL" id="ADBV01003711">
    <property type="protein sequence ID" value="EJW81368.1"/>
    <property type="molecule type" value="Genomic_DNA"/>
</dbReference>
<protein>
    <submittedName>
        <fullName evidence="2">Uncharacterized protein</fullName>
    </submittedName>
</protein>
<sequence>IPIRYPDYYNYIDRLPVMDSHYSYRQRHFRPHPRTPQESNPLYRSSELDYSISGIGAGGGGGGGNYFSTSGPGNFEAEKQPRRSQSLDNRKDWLFSNDYGFPAVGTDERYNGATKRYQSHQQKRNYNYQPYLSASTGPATGYRATYDGRRGNDYYFDNVVTLQSNPTESDWDALDRSIRNYREDPGGEQAPVIMRRSKAQSLSPVRPGGVFSGGTSSGIKPRRRNLPSYFYRHSGSGGYFIGPQDGIPVNRNESVRHTRNDFFSGSALQDEMEFGTDRGMINYYRGSNPNHQHSEHYRPRTGSLNVANTMRGQTMIRGTTTGTTRDGFGAQKYYKLHCCCLSFRWPPWAFEEVEPPQPIYRRT</sequence>
<organism evidence="2 3">
    <name type="scientific">Wuchereria bancrofti</name>
    <dbReference type="NCBI Taxonomy" id="6293"/>
    <lineage>
        <taxon>Eukaryota</taxon>
        <taxon>Metazoa</taxon>
        <taxon>Ecdysozoa</taxon>
        <taxon>Nematoda</taxon>
        <taxon>Chromadorea</taxon>
        <taxon>Rhabditida</taxon>
        <taxon>Spirurina</taxon>
        <taxon>Spiruromorpha</taxon>
        <taxon>Filarioidea</taxon>
        <taxon>Onchocercidae</taxon>
        <taxon>Wuchereria</taxon>
    </lineage>
</organism>
<evidence type="ECO:0000256" key="1">
    <source>
        <dbReference type="SAM" id="MobiDB-lite"/>
    </source>
</evidence>
<dbReference type="Proteomes" id="UP000004810">
    <property type="component" value="Unassembled WGS sequence"/>
</dbReference>
<feature type="non-terminal residue" evidence="2">
    <location>
        <position position="1"/>
    </location>
</feature>
<proteinExistence type="predicted"/>
<dbReference type="AlphaFoldDB" id="J9EGS2"/>
<comment type="caution">
    <text evidence="2">The sequence shown here is derived from an EMBL/GenBank/DDBJ whole genome shotgun (WGS) entry which is preliminary data.</text>
</comment>
<feature type="region of interest" description="Disordered" evidence="1">
    <location>
        <begin position="63"/>
        <end position="89"/>
    </location>
</feature>
<gene>
    <name evidence="2" type="ORF">WUBG_07722</name>
</gene>
<reference evidence="3" key="1">
    <citation type="submission" date="2012-08" db="EMBL/GenBank/DDBJ databases">
        <title>The Genome Sequence of Wuchereria bancrofti.</title>
        <authorList>
            <person name="Nutman T.B."/>
            <person name="Fink D.L."/>
            <person name="Russ C."/>
            <person name="Young S."/>
            <person name="Zeng Q."/>
            <person name="Koehrsen M."/>
            <person name="Alvarado L."/>
            <person name="Berlin A."/>
            <person name="Chapman S.B."/>
            <person name="Chen Z."/>
            <person name="Freedman E."/>
            <person name="Gellesch M."/>
            <person name="Goldberg J."/>
            <person name="Griggs A."/>
            <person name="Gujja S."/>
            <person name="Heilman E.R."/>
            <person name="Heiman D."/>
            <person name="Hepburn T."/>
            <person name="Howarth C."/>
            <person name="Jen D."/>
            <person name="Larson L."/>
            <person name="Lewis B."/>
            <person name="Mehta T."/>
            <person name="Park D."/>
            <person name="Pearson M."/>
            <person name="Roberts A."/>
            <person name="Saif S."/>
            <person name="Shea T."/>
            <person name="Shenoy N."/>
            <person name="Sisk P."/>
            <person name="Stolte C."/>
            <person name="Sykes S."/>
            <person name="Walk T."/>
            <person name="White J."/>
            <person name="Yandava C."/>
            <person name="Haas B."/>
            <person name="Henn M.R."/>
            <person name="Nusbaum C."/>
            <person name="Birren B."/>
        </authorList>
    </citation>
    <scope>NUCLEOTIDE SEQUENCE [LARGE SCALE GENOMIC DNA]</scope>
    <source>
        <strain evidence="3">NA</strain>
    </source>
</reference>
<name>J9EGS2_WUCBA</name>
<evidence type="ECO:0000313" key="3">
    <source>
        <dbReference type="Proteomes" id="UP000004810"/>
    </source>
</evidence>
<evidence type="ECO:0000313" key="2">
    <source>
        <dbReference type="EMBL" id="EJW81368.1"/>
    </source>
</evidence>